<dbReference type="PANTHER" id="PTHR43280">
    <property type="entry name" value="ARAC-FAMILY TRANSCRIPTIONAL REGULATOR"/>
    <property type="match status" value="1"/>
</dbReference>
<keyword evidence="5" id="KW-0227">DNA damage</keyword>
<protein>
    <submittedName>
        <fullName evidence="14">Bifunctional transcriptional activator/DNA repair enzyme AdaA</fullName>
    </submittedName>
</protein>
<feature type="region of interest" description="Disordered" evidence="12">
    <location>
        <begin position="176"/>
        <end position="202"/>
    </location>
</feature>
<evidence type="ECO:0000256" key="2">
    <source>
        <dbReference type="ARBA" id="ARBA00022603"/>
    </source>
</evidence>
<feature type="compositionally biased region" description="Polar residues" evidence="12">
    <location>
        <begin position="176"/>
        <end position="188"/>
    </location>
</feature>
<evidence type="ECO:0000256" key="1">
    <source>
        <dbReference type="ARBA" id="ARBA00001947"/>
    </source>
</evidence>
<organism evidence="14 15">
    <name type="scientific">Halobacillus amylolyticus</name>
    <dbReference type="NCBI Taxonomy" id="2932259"/>
    <lineage>
        <taxon>Bacteria</taxon>
        <taxon>Bacillati</taxon>
        <taxon>Bacillota</taxon>
        <taxon>Bacilli</taxon>
        <taxon>Bacillales</taxon>
        <taxon>Bacillaceae</taxon>
        <taxon>Halobacillus</taxon>
    </lineage>
</organism>
<feature type="compositionally biased region" description="Basic and acidic residues" evidence="12">
    <location>
        <begin position="190"/>
        <end position="202"/>
    </location>
</feature>
<dbReference type="Proteomes" id="UP000830326">
    <property type="component" value="Chromosome"/>
</dbReference>
<evidence type="ECO:0000256" key="5">
    <source>
        <dbReference type="ARBA" id="ARBA00022763"/>
    </source>
</evidence>
<evidence type="ECO:0000256" key="9">
    <source>
        <dbReference type="ARBA" id="ARBA00023159"/>
    </source>
</evidence>
<evidence type="ECO:0000313" key="14">
    <source>
        <dbReference type="EMBL" id="UOR10349.1"/>
    </source>
</evidence>
<gene>
    <name evidence="14" type="ORF">MUO15_11615</name>
</gene>
<keyword evidence="11" id="KW-0234">DNA repair</keyword>
<dbReference type="PANTHER" id="PTHR43280:SF28">
    <property type="entry name" value="HTH-TYPE TRANSCRIPTIONAL ACTIVATOR RHAS"/>
    <property type="match status" value="1"/>
</dbReference>
<dbReference type="EMBL" id="CP095075">
    <property type="protein sequence ID" value="UOR10349.1"/>
    <property type="molecule type" value="Genomic_DNA"/>
</dbReference>
<evidence type="ECO:0000256" key="8">
    <source>
        <dbReference type="ARBA" id="ARBA00023125"/>
    </source>
</evidence>
<name>A0ABY4H6L5_9BACI</name>
<accession>A0ABY4H6L5</accession>
<evidence type="ECO:0000256" key="10">
    <source>
        <dbReference type="ARBA" id="ARBA00023163"/>
    </source>
</evidence>
<dbReference type="Pfam" id="PF12833">
    <property type="entry name" value="HTH_18"/>
    <property type="match status" value="1"/>
</dbReference>
<keyword evidence="9" id="KW-0010">Activator</keyword>
<dbReference type="PIRSF" id="PIRSF000408">
    <property type="entry name" value="Alkyltransferas_AdaA"/>
    <property type="match status" value="1"/>
</dbReference>
<dbReference type="SUPFAM" id="SSF57884">
    <property type="entry name" value="Ada DNA repair protein, N-terminal domain (N-Ada 10)"/>
    <property type="match status" value="1"/>
</dbReference>
<evidence type="ECO:0000256" key="6">
    <source>
        <dbReference type="ARBA" id="ARBA00022833"/>
    </source>
</evidence>
<keyword evidence="4" id="KW-0479">Metal-binding</keyword>
<comment type="cofactor">
    <cofactor evidence="1">
        <name>Zn(2+)</name>
        <dbReference type="ChEBI" id="CHEBI:29105"/>
    </cofactor>
</comment>
<dbReference type="Pfam" id="PF02805">
    <property type="entry name" value="Ada_Zn_binding"/>
    <property type="match status" value="1"/>
</dbReference>
<feature type="domain" description="HTH araC/xylS-type" evidence="13">
    <location>
        <begin position="87"/>
        <end position="185"/>
    </location>
</feature>
<dbReference type="SUPFAM" id="SSF46689">
    <property type="entry name" value="Homeodomain-like"/>
    <property type="match status" value="2"/>
</dbReference>
<dbReference type="InterPro" id="IPR018062">
    <property type="entry name" value="HTH_AraC-typ_CS"/>
</dbReference>
<dbReference type="InterPro" id="IPR035451">
    <property type="entry name" value="Ada-like_dom_sf"/>
</dbReference>
<evidence type="ECO:0000256" key="4">
    <source>
        <dbReference type="ARBA" id="ARBA00022723"/>
    </source>
</evidence>
<keyword evidence="2" id="KW-0489">Methyltransferase</keyword>
<evidence type="ECO:0000256" key="7">
    <source>
        <dbReference type="ARBA" id="ARBA00023015"/>
    </source>
</evidence>
<dbReference type="PROSITE" id="PS00041">
    <property type="entry name" value="HTH_ARAC_FAMILY_1"/>
    <property type="match status" value="1"/>
</dbReference>
<keyword evidence="3" id="KW-0808">Transferase</keyword>
<evidence type="ECO:0000313" key="15">
    <source>
        <dbReference type="Proteomes" id="UP000830326"/>
    </source>
</evidence>
<keyword evidence="6" id="KW-0862">Zinc</keyword>
<keyword evidence="7" id="KW-0805">Transcription regulation</keyword>
<keyword evidence="15" id="KW-1185">Reference proteome</keyword>
<dbReference type="RefSeq" id="WP_245029451.1">
    <property type="nucleotide sequence ID" value="NZ_CP095075.1"/>
</dbReference>
<dbReference type="SMART" id="SM00342">
    <property type="entry name" value="HTH_ARAC"/>
    <property type="match status" value="1"/>
</dbReference>
<proteinExistence type="predicted"/>
<evidence type="ECO:0000256" key="11">
    <source>
        <dbReference type="ARBA" id="ARBA00023204"/>
    </source>
</evidence>
<dbReference type="Gene3D" id="1.10.10.60">
    <property type="entry name" value="Homeodomain-like"/>
    <property type="match status" value="2"/>
</dbReference>
<reference evidence="14" key="1">
    <citation type="submission" date="2022-04" db="EMBL/GenBank/DDBJ databases">
        <title>Halobacillus sp. isolated from saltern.</title>
        <authorList>
            <person name="Won M."/>
            <person name="Lee C.-M."/>
            <person name="Woen H.-Y."/>
            <person name="Kwon S.-W."/>
        </authorList>
    </citation>
    <scope>NUCLEOTIDE SEQUENCE</scope>
    <source>
        <strain evidence="14">SSHM10-5</strain>
    </source>
</reference>
<evidence type="ECO:0000256" key="12">
    <source>
        <dbReference type="SAM" id="MobiDB-lite"/>
    </source>
</evidence>
<dbReference type="InterPro" id="IPR018060">
    <property type="entry name" value="HTH_AraC"/>
</dbReference>
<dbReference type="Gene3D" id="3.40.10.10">
    <property type="entry name" value="DNA Methylphosphotriester Repair Domain"/>
    <property type="match status" value="1"/>
</dbReference>
<dbReference type="InterPro" id="IPR004026">
    <property type="entry name" value="Ada_DNA_repair_Zn-bd"/>
</dbReference>
<sequence>MKLTKNPQVPNEYWQAIVANDPSYDHTFLYGVRTTGIFCRPSCKARVPNIENVRIFKNAKLAQFENFRPCKRCKPDGLRQPDEEWMEQMIEWIDQHYKERVTLNRLAEISHGSPSHLQRTFKRVKGMSPLKYIQQVRISQAIHDLETTDRSVTDIGIAVGLPNIAYFVTLFKEKTGSSPSDYRNNHQQKQSKEGHNHELYER</sequence>
<evidence type="ECO:0000259" key="13">
    <source>
        <dbReference type="PROSITE" id="PS01124"/>
    </source>
</evidence>
<keyword evidence="8" id="KW-0238">DNA-binding</keyword>
<evidence type="ECO:0000256" key="3">
    <source>
        <dbReference type="ARBA" id="ARBA00022679"/>
    </source>
</evidence>
<dbReference type="InterPro" id="IPR009057">
    <property type="entry name" value="Homeodomain-like_sf"/>
</dbReference>
<dbReference type="PROSITE" id="PS01124">
    <property type="entry name" value="HTH_ARAC_FAMILY_2"/>
    <property type="match status" value="1"/>
</dbReference>
<keyword evidence="10" id="KW-0804">Transcription</keyword>
<dbReference type="InterPro" id="IPR016220">
    <property type="entry name" value="Me-P-triester_DNA_alkyl-Trfase"/>
</dbReference>